<name>A0A2T0BDN7_9CLOT</name>
<organism evidence="1 2">
    <name type="scientific">Clostridium vincentii</name>
    <dbReference type="NCBI Taxonomy" id="52704"/>
    <lineage>
        <taxon>Bacteria</taxon>
        <taxon>Bacillati</taxon>
        <taxon>Bacillota</taxon>
        <taxon>Clostridia</taxon>
        <taxon>Eubacteriales</taxon>
        <taxon>Clostridiaceae</taxon>
        <taxon>Clostridium</taxon>
    </lineage>
</organism>
<dbReference type="AlphaFoldDB" id="A0A2T0BDN7"/>
<gene>
    <name evidence="1" type="ORF">CLVI_21500</name>
</gene>
<comment type="caution">
    <text evidence="1">The sequence shown here is derived from an EMBL/GenBank/DDBJ whole genome shotgun (WGS) entry which is preliminary data.</text>
</comment>
<reference evidence="1 2" key="1">
    <citation type="submission" date="2018-03" db="EMBL/GenBank/DDBJ databases">
        <title>Genome sequence of Clostridium vincentii DSM 10228.</title>
        <authorList>
            <person name="Poehlein A."/>
            <person name="Daniel R."/>
        </authorList>
    </citation>
    <scope>NUCLEOTIDE SEQUENCE [LARGE SCALE GENOMIC DNA]</scope>
    <source>
        <strain evidence="1 2">DSM 10228</strain>
    </source>
</reference>
<sequence>MGYIKDFKSPLFYSYSPSEEHVVIIKETDDPIKGSYGLTMAHKIFVRITDKFFTDDEYRTFSKGTYKVRWIEEDIATVTYLSGNRNKLIQHIYDYRDFNGTSYFNVLGSISGKWVEKDNENNKLDLTSGNIKLDMNGATYFYYFGDADEQGIHGTVLYGAEGVPSVSIILNDDNTISVGLVSLNSEKFNTYVRED</sequence>
<proteinExistence type="predicted"/>
<dbReference type="EMBL" id="PVXQ01000022">
    <property type="protein sequence ID" value="PRR81942.1"/>
    <property type="molecule type" value="Genomic_DNA"/>
</dbReference>
<evidence type="ECO:0000313" key="2">
    <source>
        <dbReference type="Proteomes" id="UP000239471"/>
    </source>
</evidence>
<accession>A0A2T0BDN7</accession>
<keyword evidence="2" id="KW-1185">Reference proteome</keyword>
<dbReference type="OrthoDB" id="2871352at2"/>
<dbReference type="RefSeq" id="WP_106060112.1">
    <property type="nucleotide sequence ID" value="NZ_PVXQ01000022.1"/>
</dbReference>
<evidence type="ECO:0000313" key="1">
    <source>
        <dbReference type="EMBL" id="PRR81942.1"/>
    </source>
</evidence>
<protein>
    <submittedName>
        <fullName evidence="1">Uncharacterized protein</fullName>
    </submittedName>
</protein>
<dbReference type="Proteomes" id="UP000239471">
    <property type="component" value="Unassembled WGS sequence"/>
</dbReference>